<dbReference type="RefSeq" id="WP_345692841.1">
    <property type="nucleotide sequence ID" value="NZ_BAABIT010000001.1"/>
</dbReference>
<feature type="domain" description="DUF7824" evidence="1">
    <location>
        <begin position="534"/>
        <end position="611"/>
    </location>
</feature>
<dbReference type="EMBL" id="JBHSJD010000020">
    <property type="protein sequence ID" value="MFC5025412.1"/>
    <property type="molecule type" value="Genomic_DNA"/>
</dbReference>
<evidence type="ECO:0000259" key="1">
    <source>
        <dbReference type="Pfam" id="PF25148"/>
    </source>
</evidence>
<dbReference type="InterPro" id="IPR056727">
    <property type="entry name" value="DUF7825"/>
</dbReference>
<dbReference type="InterPro" id="IPR056726">
    <property type="entry name" value="DUF7824"/>
</dbReference>
<comment type="caution">
    <text evidence="3">The sequence shown here is derived from an EMBL/GenBank/DDBJ whole genome shotgun (WGS) entry which is preliminary data.</text>
</comment>
<proteinExistence type="predicted"/>
<accession>A0ABV9XK48</accession>
<evidence type="ECO:0000313" key="4">
    <source>
        <dbReference type="Proteomes" id="UP001595829"/>
    </source>
</evidence>
<evidence type="ECO:0000259" key="2">
    <source>
        <dbReference type="Pfam" id="PF25149"/>
    </source>
</evidence>
<protein>
    <submittedName>
        <fullName evidence="3">DUF6493 family protein</fullName>
    </submittedName>
</protein>
<sequence length="883" mass="94657">MKELLDVVRQGRVKDVPELVRSLDRAGRKEALAELKELRGDVRGWGWGEWEKRRLVQRALLLAGGACQSGAAAAASWIAARDLRGWEEVPYTTLVGLLSDRDSKWLADVAHRLAARTATARTDYPLIRELVRLSGCEVPLSDGYVYGWVDAVTRSRGRSGLRELRTDPHTPLLVPRLFETSEVADALSWSEQWGPALVSLSQEGVVDRRVLVDGCVARLLRGGKSADLRFFLGLLRLLELTPQEERERTADWMGLAADAPSPVAGYAQEVLARLVLAGGLPARQLAEVSSSVLFRPEKKLVRAQLVLLGKALRQEPGAAGELLPVLSDVFGHEDTALQERALKLVGRHLASVDEESRGELAGAAALLSPVHRDLADEVFGPLLVTDDLASGPYEEILPPLPEPQRLAPPPETLAELVEEVAALLHGRDAGTDVVAREHALDGLVRFAHQDREALAEALAPCVADLWWHDDRTPDLTDLSDVALVVATLLGNVSPGRLQGAVRRQMEFPCRHGRLERIATVRAQEAALGVLTGPLPFLLATPTWHTGTVDPGELVGRLAEYRRLDLRPAECDFAQALLRVRRTGPGAAEAAGAAARLGTEEGDRLAAWLTGEESYGPGVRTVCEVPPPSWSIEPPMKRIAMATPERLVLQREFPAVFQPLGRPWDPGQRACYHWEDATAAWMAVLPEDREVLAAWLLPLAAACADDEQRGGTGFLTALAEAGGEAGPAVHLALAHGLGARHTEDRLVAVDALLVLAARGDLDAQRLGVDLAELVGIGTVKVNRAADALRTAAGTGAYSTVWRVLAGALPGLLADGEPPRGTGEILALAAECAERSGAAGATGTAAVPGLEALGSRRGSSQLVVQARRLANALRQSAEQTTTQMA</sequence>
<feature type="domain" description="DUF7825" evidence="2">
    <location>
        <begin position="675"/>
        <end position="788"/>
    </location>
</feature>
<evidence type="ECO:0000313" key="3">
    <source>
        <dbReference type="EMBL" id="MFC5025412.1"/>
    </source>
</evidence>
<gene>
    <name evidence="3" type="ORF">ACFPM3_25125</name>
</gene>
<name>A0ABV9XK48_9ACTN</name>
<organism evidence="3 4">
    <name type="scientific">Streptomyces coeruleoprunus</name>
    <dbReference type="NCBI Taxonomy" id="285563"/>
    <lineage>
        <taxon>Bacteria</taxon>
        <taxon>Bacillati</taxon>
        <taxon>Actinomycetota</taxon>
        <taxon>Actinomycetes</taxon>
        <taxon>Kitasatosporales</taxon>
        <taxon>Streptomycetaceae</taxon>
        <taxon>Streptomyces</taxon>
    </lineage>
</organism>
<reference evidence="4" key="1">
    <citation type="journal article" date="2019" name="Int. J. Syst. Evol. Microbiol.">
        <title>The Global Catalogue of Microorganisms (GCM) 10K type strain sequencing project: providing services to taxonomists for standard genome sequencing and annotation.</title>
        <authorList>
            <consortium name="The Broad Institute Genomics Platform"/>
            <consortium name="The Broad Institute Genome Sequencing Center for Infectious Disease"/>
            <person name="Wu L."/>
            <person name="Ma J."/>
        </authorList>
    </citation>
    <scope>NUCLEOTIDE SEQUENCE [LARGE SCALE GENOMIC DNA]</scope>
    <source>
        <strain evidence="4">CGMCC 4.1648</strain>
    </source>
</reference>
<keyword evidence="4" id="KW-1185">Reference proteome</keyword>
<dbReference type="Pfam" id="PF25149">
    <property type="entry name" value="DUF7825"/>
    <property type="match status" value="1"/>
</dbReference>
<dbReference type="Pfam" id="PF25148">
    <property type="entry name" value="DUF7824"/>
    <property type="match status" value="1"/>
</dbReference>
<dbReference type="Proteomes" id="UP001595829">
    <property type="component" value="Unassembled WGS sequence"/>
</dbReference>